<reference evidence="2" key="1">
    <citation type="submission" date="2012-08" db="EMBL/GenBank/DDBJ databases">
        <title>The Genome Sequence of Wuchereria bancrofti.</title>
        <authorList>
            <person name="Nutman T.B."/>
            <person name="Fink D.L."/>
            <person name="Russ C."/>
            <person name="Young S."/>
            <person name="Zeng Q."/>
            <person name="Koehrsen M."/>
            <person name="Alvarado L."/>
            <person name="Berlin A."/>
            <person name="Chapman S.B."/>
            <person name="Chen Z."/>
            <person name="Freedman E."/>
            <person name="Gellesch M."/>
            <person name="Goldberg J."/>
            <person name="Griggs A."/>
            <person name="Gujja S."/>
            <person name="Heilman E.R."/>
            <person name="Heiman D."/>
            <person name="Hepburn T."/>
            <person name="Howarth C."/>
            <person name="Jen D."/>
            <person name="Larson L."/>
            <person name="Lewis B."/>
            <person name="Mehta T."/>
            <person name="Park D."/>
            <person name="Pearson M."/>
            <person name="Roberts A."/>
            <person name="Saif S."/>
            <person name="Shea T."/>
            <person name="Shenoy N."/>
            <person name="Sisk P."/>
            <person name="Stolte C."/>
            <person name="Sykes S."/>
            <person name="Walk T."/>
            <person name="White J."/>
            <person name="Yandava C."/>
            <person name="Haas B."/>
            <person name="Henn M.R."/>
            <person name="Nusbaum C."/>
            <person name="Birren B."/>
        </authorList>
    </citation>
    <scope>NUCLEOTIDE SEQUENCE [LARGE SCALE GENOMIC DNA]</scope>
    <source>
        <strain evidence="2">NA</strain>
    </source>
</reference>
<evidence type="ECO:0000313" key="2">
    <source>
        <dbReference type="Proteomes" id="UP000004810"/>
    </source>
</evidence>
<dbReference type="AlphaFoldDB" id="J9EAW3"/>
<accession>J9EAW3</accession>
<name>J9EAW3_WUCBA</name>
<dbReference type="Proteomes" id="UP000004810">
    <property type="component" value="Unassembled WGS sequence"/>
</dbReference>
<evidence type="ECO:0000313" key="1">
    <source>
        <dbReference type="EMBL" id="EJW74137.1"/>
    </source>
</evidence>
<comment type="caution">
    <text evidence="1">The sequence shown here is derived from an EMBL/GenBank/DDBJ whole genome shotgun (WGS) entry which is preliminary data.</text>
</comment>
<sequence>KEVKLQNPLIVLARDAENQGIAQITAVIRKKVQFRARPMPV</sequence>
<proteinExistence type="predicted"/>
<protein>
    <submittedName>
        <fullName evidence="1">Uncharacterized protein</fullName>
    </submittedName>
</protein>
<organism evidence="1 2">
    <name type="scientific">Wuchereria bancrofti</name>
    <dbReference type="NCBI Taxonomy" id="6293"/>
    <lineage>
        <taxon>Eukaryota</taxon>
        <taxon>Metazoa</taxon>
        <taxon>Ecdysozoa</taxon>
        <taxon>Nematoda</taxon>
        <taxon>Chromadorea</taxon>
        <taxon>Rhabditida</taxon>
        <taxon>Spirurina</taxon>
        <taxon>Spiruromorpha</taxon>
        <taxon>Filarioidea</taxon>
        <taxon>Onchocercidae</taxon>
        <taxon>Wuchereria</taxon>
    </lineage>
</organism>
<feature type="non-terminal residue" evidence="1">
    <location>
        <position position="1"/>
    </location>
</feature>
<gene>
    <name evidence="1" type="ORF">WUBG_14950</name>
</gene>
<dbReference type="EMBL" id="ADBV01012792">
    <property type="protein sequence ID" value="EJW74137.1"/>
    <property type="molecule type" value="Genomic_DNA"/>
</dbReference>